<dbReference type="OrthoDB" id="1433117at2759"/>
<evidence type="ECO:0000313" key="2">
    <source>
        <dbReference type="Proteomes" id="UP000257109"/>
    </source>
</evidence>
<organism evidence="1 2">
    <name type="scientific">Mucuna pruriens</name>
    <name type="common">Velvet bean</name>
    <name type="synonym">Dolichos pruriens</name>
    <dbReference type="NCBI Taxonomy" id="157652"/>
    <lineage>
        <taxon>Eukaryota</taxon>
        <taxon>Viridiplantae</taxon>
        <taxon>Streptophyta</taxon>
        <taxon>Embryophyta</taxon>
        <taxon>Tracheophyta</taxon>
        <taxon>Spermatophyta</taxon>
        <taxon>Magnoliopsida</taxon>
        <taxon>eudicotyledons</taxon>
        <taxon>Gunneridae</taxon>
        <taxon>Pentapetalae</taxon>
        <taxon>rosids</taxon>
        <taxon>fabids</taxon>
        <taxon>Fabales</taxon>
        <taxon>Fabaceae</taxon>
        <taxon>Papilionoideae</taxon>
        <taxon>50 kb inversion clade</taxon>
        <taxon>NPAAA clade</taxon>
        <taxon>indigoferoid/millettioid clade</taxon>
        <taxon>Phaseoleae</taxon>
        <taxon>Mucuna</taxon>
    </lineage>
</organism>
<dbReference type="Gene3D" id="3.30.420.10">
    <property type="entry name" value="Ribonuclease H-like superfamily/Ribonuclease H"/>
    <property type="match status" value="1"/>
</dbReference>
<evidence type="ECO:0008006" key="3">
    <source>
        <dbReference type="Google" id="ProtNLM"/>
    </source>
</evidence>
<evidence type="ECO:0000313" key="1">
    <source>
        <dbReference type="EMBL" id="RDX98356.1"/>
    </source>
</evidence>
<comment type="caution">
    <text evidence="1">The sequence shown here is derived from an EMBL/GenBank/DDBJ whole genome shotgun (WGS) entry which is preliminary data.</text>
</comment>
<gene>
    <name evidence="1" type="ORF">CR513_18748</name>
</gene>
<protein>
    <recommendedName>
        <fullName evidence="3">Integrase zinc-binding domain-containing protein</fullName>
    </recommendedName>
</protein>
<reference evidence="1" key="1">
    <citation type="submission" date="2018-05" db="EMBL/GenBank/DDBJ databases">
        <title>Draft genome of Mucuna pruriens seed.</title>
        <authorList>
            <person name="Nnadi N.E."/>
            <person name="Vos R."/>
            <person name="Hasami M.H."/>
            <person name="Devisetty U.K."/>
            <person name="Aguiy J.C."/>
        </authorList>
    </citation>
    <scope>NUCLEOTIDE SEQUENCE [LARGE SCALE GENOMIC DNA]</scope>
    <source>
        <strain evidence="1">JCA_2017</strain>
    </source>
</reference>
<dbReference type="AlphaFoldDB" id="A0A371H6M7"/>
<feature type="non-terminal residue" evidence="1">
    <location>
        <position position="1"/>
    </location>
</feature>
<dbReference type="Proteomes" id="UP000257109">
    <property type="component" value="Unassembled WGS sequence"/>
</dbReference>
<keyword evidence="2" id="KW-1185">Reference proteome</keyword>
<accession>A0A371H6M7</accession>
<dbReference type="GO" id="GO:0003676">
    <property type="term" value="F:nucleic acid binding"/>
    <property type="evidence" value="ECO:0007669"/>
    <property type="project" value="InterPro"/>
</dbReference>
<name>A0A371H6M7_MUCPR</name>
<dbReference type="InterPro" id="IPR036397">
    <property type="entry name" value="RNaseH_sf"/>
</dbReference>
<proteinExistence type="predicted"/>
<sequence length="93" mass="10740">MPLLKCLTKSQVTFVMEEVHKGIYSFHSGGKTMMSRLLRGVDILGPFVVVEGQVKFFLIGIDYFSKWIEVESLVIITTQKIQKFVWKNVICRQ</sequence>
<dbReference type="EMBL" id="QJKJ01003470">
    <property type="protein sequence ID" value="RDX98356.1"/>
    <property type="molecule type" value="Genomic_DNA"/>
</dbReference>